<sequence>MTLPSPCKLNLFLYITGRRPDGYHNLQTLFTILDFGDEMTFVPREDGQIVIHGPFDFPTEKNTIYKALMLLKDKAAADGRLPEGNADKAQRLGMEITVAKRIPEGGGLGGGSSNAATAMLAANKLWGLDYSVEELLPLGVKIGADVPVFVGGQAAFASGVGEKLTPVTLPERWYVVAAPEGCQVNTAKAFADPELTRDSPVRDFAQLMELGYHNDFTFSVVKNHPEIGQLLSLLVKYAPAHLSGSGASCFIEFESSKEALNALQSLKQIHRGPLFMARSVVSSPVHDALLQL</sequence>
<organism evidence="13 14">
    <name type="scientific">Candidatus Avisuccinivibrio stercorigallinarum</name>
    <dbReference type="NCBI Taxonomy" id="2840704"/>
    <lineage>
        <taxon>Bacteria</taxon>
        <taxon>Pseudomonadati</taxon>
        <taxon>Pseudomonadota</taxon>
        <taxon>Gammaproteobacteria</taxon>
        <taxon>Aeromonadales</taxon>
        <taxon>Succinivibrionaceae</taxon>
        <taxon>Succinivibrionaceae incertae sedis</taxon>
        <taxon>Candidatus Avisuccinivibrio</taxon>
    </lineage>
</organism>
<protein>
    <recommendedName>
        <fullName evidence="3 10">4-diphosphocytidyl-2-C-methyl-D-erythritol kinase</fullName>
        <shortName evidence="10">CMK</shortName>
        <ecNumber evidence="2 10">2.7.1.148</ecNumber>
    </recommendedName>
    <alternativeName>
        <fullName evidence="9 10">4-(cytidine-5'-diphospho)-2-C-methyl-D-erythritol kinase</fullName>
    </alternativeName>
</protein>
<reference evidence="13" key="2">
    <citation type="journal article" date="2021" name="PeerJ">
        <title>Extensive microbial diversity within the chicken gut microbiome revealed by metagenomics and culture.</title>
        <authorList>
            <person name="Gilroy R."/>
            <person name="Ravi A."/>
            <person name="Getino M."/>
            <person name="Pursley I."/>
            <person name="Horton D.L."/>
            <person name="Alikhan N.F."/>
            <person name="Baker D."/>
            <person name="Gharbi K."/>
            <person name="Hall N."/>
            <person name="Watson M."/>
            <person name="Adriaenssens E.M."/>
            <person name="Foster-Nyarko E."/>
            <person name="Jarju S."/>
            <person name="Secka A."/>
            <person name="Antonio M."/>
            <person name="Oren A."/>
            <person name="Chaudhuri R.R."/>
            <person name="La Ragione R."/>
            <person name="Hildebrand F."/>
            <person name="Pallen M.J."/>
        </authorList>
    </citation>
    <scope>NUCLEOTIDE SEQUENCE</scope>
    <source>
        <strain evidence="13">17213</strain>
    </source>
</reference>
<evidence type="ECO:0000256" key="3">
    <source>
        <dbReference type="ARBA" id="ARBA00017473"/>
    </source>
</evidence>
<accession>A0A9D9GSV5</accession>
<evidence type="ECO:0000256" key="10">
    <source>
        <dbReference type="HAMAP-Rule" id="MF_00061"/>
    </source>
</evidence>
<dbReference type="AlphaFoldDB" id="A0A9D9GSV5"/>
<dbReference type="Pfam" id="PF00288">
    <property type="entry name" value="GHMP_kinases_N"/>
    <property type="match status" value="1"/>
</dbReference>
<evidence type="ECO:0000256" key="9">
    <source>
        <dbReference type="ARBA" id="ARBA00032554"/>
    </source>
</evidence>
<keyword evidence="4 10" id="KW-0808">Transferase</keyword>
<dbReference type="EC" id="2.7.1.148" evidence="2 10"/>
<evidence type="ECO:0000313" key="14">
    <source>
        <dbReference type="Proteomes" id="UP000823631"/>
    </source>
</evidence>
<comment type="catalytic activity">
    <reaction evidence="10">
        <text>4-CDP-2-C-methyl-D-erythritol + ATP = 4-CDP-2-C-methyl-D-erythritol 2-phosphate + ADP + H(+)</text>
        <dbReference type="Rhea" id="RHEA:18437"/>
        <dbReference type="ChEBI" id="CHEBI:15378"/>
        <dbReference type="ChEBI" id="CHEBI:30616"/>
        <dbReference type="ChEBI" id="CHEBI:57823"/>
        <dbReference type="ChEBI" id="CHEBI:57919"/>
        <dbReference type="ChEBI" id="CHEBI:456216"/>
        <dbReference type="EC" id="2.7.1.148"/>
    </reaction>
</comment>
<dbReference type="InterPro" id="IPR004424">
    <property type="entry name" value="IspE"/>
</dbReference>
<evidence type="ECO:0000256" key="6">
    <source>
        <dbReference type="ARBA" id="ARBA00022777"/>
    </source>
</evidence>
<dbReference type="PIRSF" id="PIRSF010376">
    <property type="entry name" value="IspE"/>
    <property type="match status" value="1"/>
</dbReference>
<dbReference type="Pfam" id="PF08544">
    <property type="entry name" value="GHMP_kinases_C"/>
    <property type="match status" value="1"/>
</dbReference>
<evidence type="ECO:0000256" key="7">
    <source>
        <dbReference type="ARBA" id="ARBA00022840"/>
    </source>
</evidence>
<keyword evidence="7 10" id="KW-0067">ATP-binding</keyword>
<dbReference type="Gene3D" id="3.30.70.890">
    <property type="entry name" value="GHMP kinase, C-terminal domain"/>
    <property type="match status" value="1"/>
</dbReference>
<dbReference type="InterPro" id="IPR036554">
    <property type="entry name" value="GHMP_kinase_C_sf"/>
</dbReference>
<evidence type="ECO:0000313" key="13">
    <source>
        <dbReference type="EMBL" id="MBO8415461.1"/>
    </source>
</evidence>
<dbReference type="EMBL" id="JADINH010000076">
    <property type="protein sequence ID" value="MBO8415461.1"/>
    <property type="molecule type" value="Genomic_DNA"/>
</dbReference>
<dbReference type="GO" id="GO:0016114">
    <property type="term" value="P:terpenoid biosynthetic process"/>
    <property type="evidence" value="ECO:0007669"/>
    <property type="project" value="UniProtKB-UniRule"/>
</dbReference>
<keyword evidence="5 10" id="KW-0547">Nucleotide-binding</keyword>
<dbReference type="InterPro" id="IPR014721">
    <property type="entry name" value="Ribsml_uS5_D2-typ_fold_subgr"/>
</dbReference>
<evidence type="ECO:0000256" key="5">
    <source>
        <dbReference type="ARBA" id="ARBA00022741"/>
    </source>
</evidence>
<feature type="domain" description="GHMP kinase C-terminal" evidence="12">
    <location>
        <begin position="202"/>
        <end position="267"/>
    </location>
</feature>
<evidence type="ECO:0000259" key="12">
    <source>
        <dbReference type="Pfam" id="PF08544"/>
    </source>
</evidence>
<evidence type="ECO:0000256" key="4">
    <source>
        <dbReference type="ARBA" id="ARBA00022679"/>
    </source>
</evidence>
<gene>
    <name evidence="10 13" type="primary">ispE</name>
    <name evidence="13" type="ORF">IAB19_03650</name>
</gene>
<reference evidence="13" key="1">
    <citation type="submission" date="2020-10" db="EMBL/GenBank/DDBJ databases">
        <authorList>
            <person name="Gilroy R."/>
        </authorList>
    </citation>
    <scope>NUCLEOTIDE SEQUENCE</scope>
    <source>
        <strain evidence="13">17213</strain>
    </source>
</reference>
<keyword evidence="8 10" id="KW-0414">Isoprene biosynthesis</keyword>
<dbReference type="PANTHER" id="PTHR43527:SF2">
    <property type="entry name" value="4-DIPHOSPHOCYTIDYL-2-C-METHYL-D-ERYTHRITOL KINASE, CHLOROPLASTIC"/>
    <property type="match status" value="1"/>
</dbReference>
<dbReference type="InterPro" id="IPR013750">
    <property type="entry name" value="GHMP_kinase_C_dom"/>
</dbReference>
<dbReference type="GO" id="GO:0005524">
    <property type="term" value="F:ATP binding"/>
    <property type="evidence" value="ECO:0007669"/>
    <property type="project" value="UniProtKB-UniRule"/>
</dbReference>
<dbReference type="NCBIfam" id="TIGR00154">
    <property type="entry name" value="ispE"/>
    <property type="match status" value="1"/>
</dbReference>
<dbReference type="InterPro" id="IPR020568">
    <property type="entry name" value="Ribosomal_Su5_D2-typ_SF"/>
</dbReference>
<evidence type="ECO:0000256" key="1">
    <source>
        <dbReference type="ARBA" id="ARBA00009684"/>
    </source>
</evidence>
<feature type="active site" evidence="10">
    <location>
        <position position="145"/>
    </location>
</feature>
<comment type="caution">
    <text evidence="13">The sequence shown here is derived from an EMBL/GenBank/DDBJ whole genome shotgun (WGS) entry which is preliminary data.</text>
</comment>
<dbReference type="PANTHER" id="PTHR43527">
    <property type="entry name" value="4-DIPHOSPHOCYTIDYL-2-C-METHYL-D-ERYTHRITOL KINASE, CHLOROPLASTIC"/>
    <property type="match status" value="1"/>
</dbReference>
<feature type="domain" description="GHMP kinase N-terminal" evidence="11">
    <location>
        <begin position="63"/>
        <end position="152"/>
    </location>
</feature>
<dbReference type="Gene3D" id="3.30.230.10">
    <property type="match status" value="1"/>
</dbReference>
<evidence type="ECO:0000259" key="11">
    <source>
        <dbReference type="Pfam" id="PF00288"/>
    </source>
</evidence>
<evidence type="ECO:0000256" key="2">
    <source>
        <dbReference type="ARBA" id="ARBA00012052"/>
    </source>
</evidence>
<comment type="similarity">
    <text evidence="1 10">Belongs to the GHMP kinase family. IspE subfamily.</text>
</comment>
<dbReference type="InterPro" id="IPR006204">
    <property type="entry name" value="GHMP_kinase_N_dom"/>
</dbReference>
<dbReference type="SUPFAM" id="SSF54211">
    <property type="entry name" value="Ribosomal protein S5 domain 2-like"/>
    <property type="match status" value="1"/>
</dbReference>
<feature type="binding site" evidence="10">
    <location>
        <begin position="103"/>
        <end position="113"/>
    </location>
    <ligand>
        <name>ATP</name>
        <dbReference type="ChEBI" id="CHEBI:30616"/>
    </ligand>
</feature>
<comment type="pathway">
    <text evidence="10">Isoprenoid biosynthesis; isopentenyl diphosphate biosynthesis via DXP pathway; isopentenyl diphosphate from 1-deoxy-D-xylulose 5-phosphate: step 3/6.</text>
</comment>
<dbReference type="HAMAP" id="MF_00061">
    <property type="entry name" value="IspE"/>
    <property type="match status" value="1"/>
</dbReference>
<feature type="active site" evidence="10">
    <location>
        <position position="8"/>
    </location>
</feature>
<name>A0A9D9GSV5_9GAMM</name>
<dbReference type="SUPFAM" id="SSF55060">
    <property type="entry name" value="GHMP Kinase, C-terminal domain"/>
    <property type="match status" value="1"/>
</dbReference>
<dbReference type="GO" id="GO:0019288">
    <property type="term" value="P:isopentenyl diphosphate biosynthetic process, methylerythritol 4-phosphate pathway"/>
    <property type="evidence" value="ECO:0007669"/>
    <property type="project" value="UniProtKB-UniRule"/>
</dbReference>
<keyword evidence="6 10" id="KW-0418">Kinase</keyword>
<dbReference type="Proteomes" id="UP000823631">
    <property type="component" value="Unassembled WGS sequence"/>
</dbReference>
<dbReference type="GO" id="GO:0050515">
    <property type="term" value="F:4-(cytidine 5'-diphospho)-2-C-methyl-D-erythritol kinase activity"/>
    <property type="evidence" value="ECO:0007669"/>
    <property type="project" value="UniProtKB-UniRule"/>
</dbReference>
<comment type="function">
    <text evidence="10">Catalyzes the phosphorylation of the position 2 hydroxy group of 4-diphosphocytidyl-2C-methyl-D-erythritol.</text>
</comment>
<proteinExistence type="inferred from homology"/>
<evidence type="ECO:0000256" key="8">
    <source>
        <dbReference type="ARBA" id="ARBA00023229"/>
    </source>
</evidence>